<dbReference type="PANTHER" id="PTHR21581:SF11">
    <property type="entry name" value="D-ALANYL-D-ALANINE CARBOXYPEPTIDASE DACA"/>
    <property type="match status" value="1"/>
</dbReference>
<evidence type="ECO:0000256" key="4">
    <source>
        <dbReference type="ARBA" id="ARBA00012448"/>
    </source>
</evidence>
<keyword evidence="10" id="KW-0573">Peptidoglycan synthesis</keyword>
<dbReference type="Proteomes" id="UP000251213">
    <property type="component" value="Unassembled WGS sequence"/>
</dbReference>
<dbReference type="RefSeq" id="WP_113659402.1">
    <property type="nucleotide sequence ID" value="NZ_KZ845668.1"/>
</dbReference>
<dbReference type="Gene3D" id="3.40.710.10">
    <property type="entry name" value="DD-peptidase/beta-lactamase superfamily"/>
    <property type="match status" value="1"/>
</dbReference>
<feature type="active site" evidence="13">
    <location>
        <position position="125"/>
    </location>
</feature>
<dbReference type="InterPro" id="IPR012338">
    <property type="entry name" value="Beta-lactam/transpept-like"/>
</dbReference>
<dbReference type="InterPro" id="IPR037167">
    <property type="entry name" value="Peptidase_S11_C_sf"/>
</dbReference>
<feature type="binding site" evidence="14">
    <location>
        <position position="247"/>
    </location>
    <ligand>
        <name>substrate</name>
    </ligand>
</feature>
<dbReference type="SMART" id="SM00936">
    <property type="entry name" value="PBP5_C"/>
    <property type="match status" value="1"/>
</dbReference>
<sequence>MKHRWGFGLGILLFVALTLGMPVQGFAQTNSSLSNLEAKAYFMMDYETGTILAEEKSETKRPPASMTKLMTAFLVLDEIKAGKLKWEDQVKIGKRPGALTGEPVPFKTGTQETVRDLVTAMMVKSSNSAAVALAEHIGQTEDQFADMMNQKAKQLKMHQTKFFTASGLDKASYKEFAPKNGVDNRMSAHDTAILARELMKQHGEILDITKQAKVTIHVGETKQKLENTNDMLSPKNKYYVDEVDGLKTGFTDEAGACFVGTAKKGNMRLITVVMKSSKSGRFKATKKLLTYAFDNYQVKPLKKAGESIAKSENLTIPNGVERTVPMVLEKDLQFPIHKGEESKYTFQVTKDHVQAPIKKGQTLGKIKVLYNGQEVKGLEPFKLVAQTDVEEASSIRLFFREIGDTISGWFS</sequence>
<keyword evidence="18" id="KW-1185">Reference proteome</keyword>
<dbReference type="GO" id="GO:0009252">
    <property type="term" value="P:peptidoglycan biosynthetic process"/>
    <property type="evidence" value="ECO:0007669"/>
    <property type="project" value="UniProtKB-UniPathway"/>
</dbReference>
<dbReference type="EMBL" id="QJKK01000006">
    <property type="protein sequence ID" value="RAL23419.1"/>
    <property type="molecule type" value="Genomic_DNA"/>
</dbReference>
<dbReference type="PRINTS" id="PR00725">
    <property type="entry name" value="DADACBPTASE1"/>
</dbReference>
<keyword evidence="11" id="KW-0961">Cell wall biogenesis/degradation</keyword>
<comment type="function">
    <text evidence="1">Removes C-terminal D-alanyl residues from sugar-peptide cell wall precursors.</text>
</comment>
<dbReference type="OrthoDB" id="9791132at2"/>
<keyword evidence="6" id="KW-0645">Protease</keyword>
<dbReference type="InterPro" id="IPR015956">
    <property type="entry name" value="Peniciliin-bd_prot_C_sf"/>
</dbReference>
<dbReference type="SUPFAM" id="SSF56601">
    <property type="entry name" value="beta-lactamase/transpeptidase-like"/>
    <property type="match status" value="1"/>
</dbReference>
<dbReference type="UniPathway" id="UPA00219"/>
<feature type="active site" description="Acyl-ester intermediate" evidence="13">
    <location>
        <position position="65"/>
    </location>
</feature>
<evidence type="ECO:0000256" key="12">
    <source>
        <dbReference type="ARBA" id="ARBA00034000"/>
    </source>
</evidence>
<reference evidence="17 18" key="2">
    <citation type="submission" date="2018-06" db="EMBL/GenBank/DDBJ databases">
        <authorList>
            <person name="Zhirakovskaya E."/>
        </authorList>
    </citation>
    <scope>NUCLEOTIDE SEQUENCE [LARGE SCALE GENOMIC DNA]</scope>
    <source>
        <strain evidence="17 18">FBKL4.011</strain>
    </source>
</reference>
<evidence type="ECO:0000256" key="11">
    <source>
        <dbReference type="ARBA" id="ARBA00023316"/>
    </source>
</evidence>
<feature type="domain" description="Peptidase S11 D-Ala-D-Ala carboxypeptidase A C-terminal" evidence="16">
    <location>
        <begin position="296"/>
        <end position="391"/>
    </location>
</feature>
<evidence type="ECO:0000256" key="9">
    <source>
        <dbReference type="ARBA" id="ARBA00022960"/>
    </source>
</evidence>
<dbReference type="GO" id="GO:0009002">
    <property type="term" value="F:serine-type D-Ala-D-Ala carboxypeptidase activity"/>
    <property type="evidence" value="ECO:0007669"/>
    <property type="project" value="UniProtKB-EC"/>
</dbReference>
<evidence type="ECO:0000256" key="5">
    <source>
        <dbReference type="ARBA" id="ARBA00022645"/>
    </source>
</evidence>
<evidence type="ECO:0000313" key="17">
    <source>
        <dbReference type="EMBL" id="RAL23419.1"/>
    </source>
</evidence>
<evidence type="ECO:0000256" key="14">
    <source>
        <dbReference type="PIRSR" id="PIRSR618044-2"/>
    </source>
</evidence>
<comment type="pathway">
    <text evidence="2">Cell wall biogenesis; peptidoglycan biosynthesis.</text>
</comment>
<dbReference type="AlphaFoldDB" id="A0A364K3L1"/>
<evidence type="ECO:0000256" key="3">
    <source>
        <dbReference type="ARBA" id="ARBA00007164"/>
    </source>
</evidence>
<dbReference type="GO" id="GO:0071555">
    <property type="term" value="P:cell wall organization"/>
    <property type="evidence" value="ECO:0007669"/>
    <property type="project" value="UniProtKB-KW"/>
</dbReference>
<evidence type="ECO:0000259" key="16">
    <source>
        <dbReference type="SMART" id="SM00936"/>
    </source>
</evidence>
<reference evidence="17 18" key="1">
    <citation type="submission" date="2018-06" db="EMBL/GenBank/DDBJ databases">
        <title>Thermoflavimicrobium daqus sp. nov., a thermophilic microbe isolated from Moutai-flavour Daqu.</title>
        <authorList>
            <person name="Wang X."/>
            <person name="Zhou H."/>
        </authorList>
    </citation>
    <scope>NUCLEOTIDE SEQUENCE [LARGE SCALE GENOMIC DNA]</scope>
    <source>
        <strain evidence="17 18">FBKL4.011</strain>
    </source>
</reference>
<dbReference type="SUPFAM" id="SSF69189">
    <property type="entry name" value="Penicillin-binding protein associated domain"/>
    <property type="match status" value="1"/>
</dbReference>
<keyword evidence="5 17" id="KW-0121">Carboxypeptidase</keyword>
<evidence type="ECO:0000256" key="10">
    <source>
        <dbReference type="ARBA" id="ARBA00022984"/>
    </source>
</evidence>
<evidence type="ECO:0000256" key="15">
    <source>
        <dbReference type="RuleBase" id="RU004016"/>
    </source>
</evidence>
<evidence type="ECO:0000256" key="1">
    <source>
        <dbReference type="ARBA" id="ARBA00003217"/>
    </source>
</evidence>
<evidence type="ECO:0000256" key="8">
    <source>
        <dbReference type="ARBA" id="ARBA00022801"/>
    </source>
</evidence>
<evidence type="ECO:0000256" key="7">
    <source>
        <dbReference type="ARBA" id="ARBA00022729"/>
    </source>
</evidence>
<dbReference type="EC" id="3.4.16.4" evidence="4"/>
<dbReference type="PANTHER" id="PTHR21581">
    <property type="entry name" value="D-ALANYL-D-ALANINE CARBOXYPEPTIDASE"/>
    <property type="match status" value="1"/>
</dbReference>
<comment type="catalytic activity">
    <reaction evidence="12">
        <text>Preferential cleavage: (Ac)2-L-Lys-D-Ala-|-D-Ala. Also transpeptidation of peptidyl-alanyl moieties that are N-acyl substituents of D-alanine.</text>
        <dbReference type="EC" id="3.4.16.4"/>
    </reaction>
</comment>
<keyword evidence="8" id="KW-0378">Hydrolase</keyword>
<dbReference type="InterPro" id="IPR012907">
    <property type="entry name" value="Peptidase_S11_C"/>
</dbReference>
<keyword evidence="9" id="KW-0133">Cell shape</keyword>
<feature type="active site" description="Proton acceptor" evidence="13">
    <location>
        <position position="68"/>
    </location>
</feature>
<dbReference type="Pfam" id="PF07943">
    <property type="entry name" value="PBP5_C"/>
    <property type="match status" value="1"/>
</dbReference>
<dbReference type="InterPro" id="IPR001967">
    <property type="entry name" value="Peptidase_S11_N"/>
</dbReference>
<comment type="similarity">
    <text evidence="3 15">Belongs to the peptidase S11 family.</text>
</comment>
<dbReference type="Pfam" id="PF00768">
    <property type="entry name" value="Peptidase_S11"/>
    <property type="match status" value="1"/>
</dbReference>
<evidence type="ECO:0000256" key="6">
    <source>
        <dbReference type="ARBA" id="ARBA00022670"/>
    </source>
</evidence>
<keyword evidence="7" id="KW-0732">Signal</keyword>
<dbReference type="GO" id="GO:0008360">
    <property type="term" value="P:regulation of cell shape"/>
    <property type="evidence" value="ECO:0007669"/>
    <property type="project" value="UniProtKB-KW"/>
</dbReference>
<evidence type="ECO:0000256" key="2">
    <source>
        <dbReference type="ARBA" id="ARBA00004752"/>
    </source>
</evidence>
<proteinExistence type="inferred from homology"/>
<name>A0A364K3L1_9BACL</name>
<gene>
    <name evidence="17" type="ORF">DL897_12090</name>
</gene>
<dbReference type="Gene3D" id="2.60.410.10">
    <property type="entry name" value="D-Ala-D-Ala carboxypeptidase, C-terminal domain"/>
    <property type="match status" value="1"/>
</dbReference>
<accession>A0A364K3L1</accession>
<comment type="caution">
    <text evidence="17">The sequence shown here is derived from an EMBL/GenBank/DDBJ whole genome shotgun (WGS) entry which is preliminary data.</text>
</comment>
<evidence type="ECO:0000313" key="18">
    <source>
        <dbReference type="Proteomes" id="UP000251213"/>
    </source>
</evidence>
<evidence type="ECO:0000256" key="13">
    <source>
        <dbReference type="PIRSR" id="PIRSR618044-1"/>
    </source>
</evidence>
<protein>
    <recommendedName>
        <fullName evidence="4">serine-type D-Ala-D-Ala carboxypeptidase</fullName>
        <ecNumber evidence="4">3.4.16.4</ecNumber>
    </recommendedName>
</protein>
<dbReference type="GO" id="GO:0006508">
    <property type="term" value="P:proteolysis"/>
    <property type="evidence" value="ECO:0007669"/>
    <property type="project" value="UniProtKB-KW"/>
</dbReference>
<organism evidence="17 18">
    <name type="scientific">Thermoflavimicrobium daqui</name>
    <dbReference type="NCBI Taxonomy" id="2137476"/>
    <lineage>
        <taxon>Bacteria</taxon>
        <taxon>Bacillati</taxon>
        <taxon>Bacillota</taxon>
        <taxon>Bacilli</taxon>
        <taxon>Bacillales</taxon>
        <taxon>Thermoactinomycetaceae</taxon>
        <taxon>Thermoflavimicrobium</taxon>
    </lineage>
</organism>
<dbReference type="InterPro" id="IPR018044">
    <property type="entry name" value="Peptidase_S11"/>
</dbReference>